<dbReference type="Pfam" id="PF07727">
    <property type="entry name" value="RVT_2"/>
    <property type="match status" value="1"/>
</dbReference>
<dbReference type="EMBL" id="NBSK02000002">
    <property type="protein sequence ID" value="KAJ0223178.1"/>
    <property type="molecule type" value="Genomic_DNA"/>
</dbReference>
<organism evidence="2 3">
    <name type="scientific">Lactuca sativa</name>
    <name type="common">Garden lettuce</name>
    <dbReference type="NCBI Taxonomy" id="4236"/>
    <lineage>
        <taxon>Eukaryota</taxon>
        <taxon>Viridiplantae</taxon>
        <taxon>Streptophyta</taxon>
        <taxon>Embryophyta</taxon>
        <taxon>Tracheophyta</taxon>
        <taxon>Spermatophyta</taxon>
        <taxon>Magnoliopsida</taxon>
        <taxon>eudicotyledons</taxon>
        <taxon>Gunneridae</taxon>
        <taxon>Pentapetalae</taxon>
        <taxon>asterids</taxon>
        <taxon>campanulids</taxon>
        <taxon>Asterales</taxon>
        <taxon>Asteraceae</taxon>
        <taxon>Cichorioideae</taxon>
        <taxon>Cichorieae</taxon>
        <taxon>Lactucinae</taxon>
        <taxon>Lactuca</taxon>
    </lineage>
</organism>
<feature type="domain" description="Reverse transcriptase Ty1/copia-type" evidence="1">
    <location>
        <begin position="67"/>
        <end position="161"/>
    </location>
</feature>
<dbReference type="AlphaFoldDB" id="A0A9R1WJB5"/>
<evidence type="ECO:0000313" key="2">
    <source>
        <dbReference type="EMBL" id="KAJ0223178.1"/>
    </source>
</evidence>
<evidence type="ECO:0000313" key="3">
    <source>
        <dbReference type="Proteomes" id="UP000235145"/>
    </source>
</evidence>
<gene>
    <name evidence="2" type="ORF">LSAT_V11C200081250</name>
</gene>
<keyword evidence="3" id="KW-1185">Reference proteome</keyword>
<name>A0A9R1WJB5_LACSA</name>
<comment type="caution">
    <text evidence="2">The sequence shown here is derived from an EMBL/GenBank/DDBJ whole genome shotgun (WGS) entry which is preliminary data.</text>
</comment>
<dbReference type="InterPro" id="IPR013103">
    <property type="entry name" value="RVT_2"/>
</dbReference>
<sequence>MIFGQKRKPNEEYLRERVKRTLLLTKDEVFGMFKEWKFRVEKMTGKQVETLRTVNGLEFCNAPFDNFYKAEGIDYHEVFSPVVKHKTIRVLLAMVSAFDLELEYLDVKIAFLHGNLEEKIYMSHPKGFLNSKKDHVCLLKTSLYGLKQSPRQWYKRFVSFMM</sequence>
<proteinExistence type="predicted"/>
<reference evidence="2 3" key="1">
    <citation type="journal article" date="2017" name="Nat. Commun.">
        <title>Genome assembly with in vitro proximity ligation data and whole-genome triplication in lettuce.</title>
        <authorList>
            <person name="Reyes-Chin-Wo S."/>
            <person name="Wang Z."/>
            <person name="Yang X."/>
            <person name="Kozik A."/>
            <person name="Arikit S."/>
            <person name="Song C."/>
            <person name="Xia L."/>
            <person name="Froenicke L."/>
            <person name="Lavelle D.O."/>
            <person name="Truco M.J."/>
            <person name="Xia R."/>
            <person name="Zhu S."/>
            <person name="Xu C."/>
            <person name="Xu H."/>
            <person name="Xu X."/>
            <person name="Cox K."/>
            <person name="Korf I."/>
            <person name="Meyers B.C."/>
            <person name="Michelmore R.W."/>
        </authorList>
    </citation>
    <scope>NUCLEOTIDE SEQUENCE [LARGE SCALE GENOMIC DNA]</scope>
    <source>
        <strain evidence="3">cv. Salinas</strain>
        <tissue evidence="2">Seedlings</tissue>
    </source>
</reference>
<protein>
    <recommendedName>
        <fullName evidence="1">Reverse transcriptase Ty1/copia-type domain-containing protein</fullName>
    </recommendedName>
</protein>
<evidence type="ECO:0000259" key="1">
    <source>
        <dbReference type="Pfam" id="PF07727"/>
    </source>
</evidence>
<dbReference type="Proteomes" id="UP000235145">
    <property type="component" value="Unassembled WGS sequence"/>
</dbReference>
<accession>A0A9R1WJB5</accession>